<accession>A0A5B7JZQ6</accession>
<comment type="caution">
    <text evidence="1">The sequence shown here is derived from an EMBL/GenBank/DDBJ whole genome shotgun (WGS) entry which is preliminary data.</text>
</comment>
<protein>
    <submittedName>
        <fullName evidence="1">Uncharacterized protein</fullName>
    </submittedName>
</protein>
<dbReference type="Proteomes" id="UP000324222">
    <property type="component" value="Unassembled WGS sequence"/>
</dbReference>
<organism evidence="1 2">
    <name type="scientific">Portunus trituberculatus</name>
    <name type="common">Swimming crab</name>
    <name type="synonym">Neptunus trituberculatus</name>
    <dbReference type="NCBI Taxonomy" id="210409"/>
    <lineage>
        <taxon>Eukaryota</taxon>
        <taxon>Metazoa</taxon>
        <taxon>Ecdysozoa</taxon>
        <taxon>Arthropoda</taxon>
        <taxon>Crustacea</taxon>
        <taxon>Multicrustacea</taxon>
        <taxon>Malacostraca</taxon>
        <taxon>Eumalacostraca</taxon>
        <taxon>Eucarida</taxon>
        <taxon>Decapoda</taxon>
        <taxon>Pleocyemata</taxon>
        <taxon>Brachyura</taxon>
        <taxon>Eubrachyura</taxon>
        <taxon>Portunoidea</taxon>
        <taxon>Portunidae</taxon>
        <taxon>Portuninae</taxon>
        <taxon>Portunus</taxon>
    </lineage>
</organism>
<dbReference type="AlphaFoldDB" id="A0A5B7JZQ6"/>
<evidence type="ECO:0000313" key="2">
    <source>
        <dbReference type="Proteomes" id="UP000324222"/>
    </source>
</evidence>
<sequence length="128" mass="13940">MPHNPISPSLTGGKTFIPPYPAHPFPQPSTDNIIRTRTAANPVTTAIPGQQSNIPASLPTRLTAPNKHSPSYYRLLIIMNEQSMICMTVHRSSLSFAFFLLPLSCPHLFSMAASPPQRCLGNCDGMPL</sequence>
<keyword evidence="2" id="KW-1185">Reference proteome</keyword>
<dbReference type="EMBL" id="VSRR010136663">
    <property type="protein sequence ID" value="MPD03562.1"/>
    <property type="molecule type" value="Genomic_DNA"/>
</dbReference>
<proteinExistence type="predicted"/>
<gene>
    <name evidence="1" type="ORF">E2C01_099203</name>
</gene>
<reference evidence="1 2" key="1">
    <citation type="submission" date="2019-05" db="EMBL/GenBank/DDBJ databases">
        <title>Another draft genome of Portunus trituberculatus and its Hox gene families provides insights of decapod evolution.</title>
        <authorList>
            <person name="Jeong J.-H."/>
            <person name="Song I."/>
            <person name="Kim S."/>
            <person name="Choi T."/>
            <person name="Kim D."/>
            <person name="Ryu S."/>
            <person name="Kim W."/>
        </authorList>
    </citation>
    <scope>NUCLEOTIDE SEQUENCE [LARGE SCALE GENOMIC DNA]</scope>
    <source>
        <tissue evidence="1">Muscle</tissue>
    </source>
</reference>
<evidence type="ECO:0000313" key="1">
    <source>
        <dbReference type="EMBL" id="MPD03562.1"/>
    </source>
</evidence>
<name>A0A5B7JZQ6_PORTR</name>